<feature type="compositionally biased region" description="Basic and acidic residues" evidence="1">
    <location>
        <begin position="69"/>
        <end position="97"/>
    </location>
</feature>
<evidence type="ECO:0000256" key="1">
    <source>
        <dbReference type="SAM" id="MobiDB-lite"/>
    </source>
</evidence>
<evidence type="ECO:0000313" key="2">
    <source>
        <dbReference type="EMBL" id="QSS65388.1"/>
    </source>
</evidence>
<accession>A0A8A1MFI6</accession>
<sequence length="327" mass="37310">MFFAPYVGTYLKGVSKAQLSISKRTTIKNLFGAIRHPYLQRESSTSENNLDIMDQHSKLADNNNGMNNQHRDLTKATTPHRAEKEADKNKILLDNDAKSPFSENISKASKKQETGKGSLLASAPAKRPEPVLHLRGGGCVASSVVNRMAPNRHPDDNERPTKLLWYMIEFGFCEYDVVELFPSVILSSFSFSRGKRSMLQKIRLHPTYTLGTFQGSILKREPTPNGLCRYPGIILDTSKQTKRRRGVGRVELAFACYMRQLLKRMSSVFHRQRHSGHLYLRALWNMLLEDASQIDMRAYNYDGAFPTRNKFAAARVKRKGRYPQLRK</sequence>
<name>A0A8A1MFI6_AJECA</name>
<reference evidence="2" key="1">
    <citation type="submission" date="2021-01" db="EMBL/GenBank/DDBJ databases">
        <title>Chromosome-level genome assembly of a human fungal pathogen reveals clustering of transcriptionally co-regulated genes.</title>
        <authorList>
            <person name="Voorhies M."/>
            <person name="Cohen S."/>
            <person name="Shea T.P."/>
            <person name="Petrus S."/>
            <person name="Munoz J.F."/>
            <person name="Poplawski S."/>
            <person name="Goldman W.E."/>
            <person name="Michael T."/>
            <person name="Cuomo C.A."/>
            <person name="Sil A."/>
            <person name="Beyhan S."/>
        </authorList>
    </citation>
    <scope>NUCLEOTIDE SEQUENCE</scope>
    <source>
        <strain evidence="2">WU24</strain>
    </source>
</reference>
<proteinExistence type="predicted"/>
<organism evidence="2 3">
    <name type="scientific">Ajellomyces capsulatus</name>
    <name type="common">Darling's disease fungus</name>
    <name type="synonym">Histoplasma capsulatum</name>
    <dbReference type="NCBI Taxonomy" id="5037"/>
    <lineage>
        <taxon>Eukaryota</taxon>
        <taxon>Fungi</taxon>
        <taxon>Dikarya</taxon>
        <taxon>Ascomycota</taxon>
        <taxon>Pezizomycotina</taxon>
        <taxon>Eurotiomycetes</taxon>
        <taxon>Eurotiomycetidae</taxon>
        <taxon>Onygenales</taxon>
        <taxon>Ajellomycetaceae</taxon>
        <taxon>Histoplasma</taxon>
    </lineage>
</organism>
<dbReference type="OrthoDB" id="4188607at2759"/>
<dbReference type="EMBL" id="CP069115">
    <property type="protein sequence ID" value="QSS65388.1"/>
    <property type="molecule type" value="Genomic_DNA"/>
</dbReference>
<gene>
    <name evidence="2" type="ORF">I7I51_06231</name>
</gene>
<dbReference type="VEuPathDB" id="FungiDB:I7I51_06231"/>
<evidence type="ECO:0000313" key="3">
    <source>
        <dbReference type="Proteomes" id="UP000663671"/>
    </source>
</evidence>
<protein>
    <submittedName>
        <fullName evidence="2">Uncharacterized protein</fullName>
    </submittedName>
</protein>
<dbReference type="Proteomes" id="UP000663671">
    <property type="component" value="Chromosome 3"/>
</dbReference>
<feature type="region of interest" description="Disordered" evidence="1">
    <location>
        <begin position="60"/>
        <end position="126"/>
    </location>
</feature>
<dbReference type="AlphaFoldDB" id="A0A8A1MFI6"/>